<feature type="compositionally biased region" description="Low complexity" evidence="1">
    <location>
        <begin position="82"/>
        <end position="110"/>
    </location>
</feature>
<dbReference type="EMBL" id="KV012900">
    <property type="protein sequence ID" value="KZV24118.1"/>
    <property type="molecule type" value="Genomic_DNA"/>
</dbReference>
<accession>A0A2Z7ARW1</accession>
<protein>
    <submittedName>
        <fullName evidence="2">Uncharacterized protein</fullName>
    </submittedName>
</protein>
<dbReference type="Proteomes" id="UP000250235">
    <property type="component" value="Unassembled WGS sequence"/>
</dbReference>
<feature type="region of interest" description="Disordered" evidence="1">
    <location>
        <begin position="81"/>
        <end position="119"/>
    </location>
</feature>
<evidence type="ECO:0000313" key="3">
    <source>
        <dbReference type="Proteomes" id="UP000250235"/>
    </source>
</evidence>
<evidence type="ECO:0000256" key="1">
    <source>
        <dbReference type="SAM" id="MobiDB-lite"/>
    </source>
</evidence>
<evidence type="ECO:0000313" key="2">
    <source>
        <dbReference type="EMBL" id="KZV24118.1"/>
    </source>
</evidence>
<proteinExistence type="predicted"/>
<dbReference type="AlphaFoldDB" id="A0A2Z7ARW1"/>
<organism evidence="2 3">
    <name type="scientific">Dorcoceras hygrometricum</name>
    <dbReference type="NCBI Taxonomy" id="472368"/>
    <lineage>
        <taxon>Eukaryota</taxon>
        <taxon>Viridiplantae</taxon>
        <taxon>Streptophyta</taxon>
        <taxon>Embryophyta</taxon>
        <taxon>Tracheophyta</taxon>
        <taxon>Spermatophyta</taxon>
        <taxon>Magnoliopsida</taxon>
        <taxon>eudicotyledons</taxon>
        <taxon>Gunneridae</taxon>
        <taxon>Pentapetalae</taxon>
        <taxon>asterids</taxon>
        <taxon>lamiids</taxon>
        <taxon>Lamiales</taxon>
        <taxon>Gesneriaceae</taxon>
        <taxon>Didymocarpoideae</taxon>
        <taxon>Trichosporeae</taxon>
        <taxon>Loxocarpinae</taxon>
        <taxon>Dorcoceras</taxon>
    </lineage>
</organism>
<reference evidence="2 3" key="1">
    <citation type="journal article" date="2015" name="Proc. Natl. Acad. Sci. U.S.A.">
        <title>The resurrection genome of Boea hygrometrica: A blueprint for survival of dehydration.</title>
        <authorList>
            <person name="Xiao L."/>
            <person name="Yang G."/>
            <person name="Zhang L."/>
            <person name="Yang X."/>
            <person name="Zhao S."/>
            <person name="Ji Z."/>
            <person name="Zhou Q."/>
            <person name="Hu M."/>
            <person name="Wang Y."/>
            <person name="Chen M."/>
            <person name="Xu Y."/>
            <person name="Jin H."/>
            <person name="Xiao X."/>
            <person name="Hu G."/>
            <person name="Bao F."/>
            <person name="Hu Y."/>
            <person name="Wan P."/>
            <person name="Li L."/>
            <person name="Deng X."/>
            <person name="Kuang T."/>
            <person name="Xiang C."/>
            <person name="Zhu J.K."/>
            <person name="Oliver M.J."/>
            <person name="He Y."/>
        </authorList>
    </citation>
    <scope>NUCLEOTIDE SEQUENCE [LARGE SCALE GENOMIC DNA]</scope>
    <source>
        <strain evidence="3">cv. XS01</strain>
    </source>
</reference>
<name>A0A2Z7ARW1_9LAMI</name>
<gene>
    <name evidence="2" type="ORF">F511_41442</name>
</gene>
<keyword evidence="3" id="KW-1185">Reference proteome</keyword>
<sequence>MFLVKSGSRFDDVSFAGMRCVDDVNLAVEEVWSLVLFFLRSEFCWRETCEVALDSSWKALSPYTNFGGYCSLERDCETTALGPGSQQTTAQSQGRGGQSRSRSQQFQQPRVGETQFRPFQQPGLSRFGHSSQPFFSGPQHAQFGPQCPTSPLLPPQKAPLENLIYTTCKDPIPQPAAVRTPRLYQPTAVHSELV</sequence>